<feature type="transmembrane region" description="Helical" evidence="1">
    <location>
        <begin position="101"/>
        <end position="125"/>
    </location>
</feature>
<dbReference type="KEGG" id="taa:NMY3_02838"/>
<feature type="transmembrane region" description="Helical" evidence="1">
    <location>
        <begin position="54"/>
        <end position="80"/>
    </location>
</feature>
<proteinExistence type="predicted"/>
<sequence>MKWRVDKIYRFLHKTYLKYYNTLSLNKNLLISGILGFLISLVVAQISAKYSVDFVLNSALTVITGYLTYKSVFAVLFHLDNKQKYTERLTGKLNLQKLKQVLLKMLFASSVFDIVNNVTSFILMVKLLELEYSPVEATTISSIVASVLSYGVINFIIKYIHVFGPEKQ</sequence>
<evidence type="ECO:0008006" key="4">
    <source>
        <dbReference type="Google" id="ProtNLM"/>
    </source>
</evidence>
<keyword evidence="1" id="KW-0472">Membrane</keyword>
<evidence type="ECO:0000313" key="2">
    <source>
        <dbReference type="EMBL" id="ALI37027.1"/>
    </source>
</evidence>
<evidence type="ECO:0000256" key="1">
    <source>
        <dbReference type="SAM" id="Phobius"/>
    </source>
</evidence>
<dbReference type="GeneID" id="60422735"/>
<keyword evidence="3" id="KW-1185">Reference proteome</keyword>
<dbReference type="RefSeq" id="WP_196816186.1">
    <property type="nucleotide sequence ID" value="NZ_CP012850.1"/>
</dbReference>
<gene>
    <name evidence="2" type="ORF">NMY3_02838</name>
</gene>
<keyword evidence="1" id="KW-0812">Transmembrane</keyword>
<organism evidence="2 3">
    <name type="scientific">Candidatus Nitrosocosmicus oleophilus</name>
    <dbReference type="NCBI Taxonomy" id="1353260"/>
    <lineage>
        <taxon>Archaea</taxon>
        <taxon>Nitrososphaerota</taxon>
        <taxon>Nitrososphaeria</taxon>
        <taxon>Nitrososphaerales</taxon>
        <taxon>Nitrososphaeraceae</taxon>
        <taxon>Candidatus Nitrosocosmicus</taxon>
    </lineage>
</organism>
<dbReference type="EMBL" id="CP012850">
    <property type="protein sequence ID" value="ALI37027.1"/>
    <property type="molecule type" value="Genomic_DNA"/>
</dbReference>
<keyword evidence="1" id="KW-1133">Transmembrane helix</keyword>
<feature type="transmembrane region" description="Helical" evidence="1">
    <location>
        <begin position="28"/>
        <end position="48"/>
    </location>
</feature>
<reference evidence="3" key="1">
    <citation type="submission" date="2015-10" db="EMBL/GenBank/DDBJ databases">
        <title>Niche specialization of a soil ammonia-oxidizing archaeon, Candidatus Nitrosocosmicus oleophilus.</title>
        <authorList>
            <person name="Jung M.-Y."/>
            <person name="Rhee S.-K."/>
        </authorList>
    </citation>
    <scope>NUCLEOTIDE SEQUENCE [LARGE SCALE GENOMIC DNA]</scope>
    <source>
        <strain evidence="3">MY3</strain>
    </source>
</reference>
<name>A0A654M1H6_9ARCH</name>
<evidence type="ECO:0000313" key="3">
    <source>
        <dbReference type="Proteomes" id="UP000058925"/>
    </source>
</evidence>
<feature type="transmembrane region" description="Helical" evidence="1">
    <location>
        <begin position="137"/>
        <end position="157"/>
    </location>
</feature>
<dbReference type="Proteomes" id="UP000058925">
    <property type="component" value="Chromosome"/>
</dbReference>
<dbReference type="AlphaFoldDB" id="A0A654M1H6"/>
<accession>A0A654M1H6</accession>
<protein>
    <recommendedName>
        <fullName evidence="4">GtrA-like protein</fullName>
    </recommendedName>
</protein>
<dbReference type="OrthoDB" id="9905at2157"/>